<protein>
    <submittedName>
        <fullName evidence="2">Uncharacterized protein</fullName>
    </submittedName>
</protein>
<dbReference type="Proteomes" id="UP001631993">
    <property type="component" value="Unassembled WGS sequence"/>
</dbReference>
<gene>
    <name evidence="2" type="ORF">ACKI1S_31705</name>
</gene>
<accession>A0ABW9IQG0</accession>
<sequence>MPQNTQSEPAEPVFGEADRAVEATGAKGTPAGLPGNPAVPRPGFAAVTR</sequence>
<dbReference type="EMBL" id="JBJVNE010000017">
    <property type="protein sequence ID" value="MFM9650705.1"/>
    <property type="molecule type" value="Genomic_DNA"/>
</dbReference>
<proteinExistence type="predicted"/>
<dbReference type="RefSeq" id="WP_369280269.1">
    <property type="nucleotide sequence ID" value="NZ_JBJVMW010000015.1"/>
</dbReference>
<feature type="region of interest" description="Disordered" evidence="1">
    <location>
        <begin position="1"/>
        <end position="49"/>
    </location>
</feature>
<evidence type="ECO:0000313" key="3">
    <source>
        <dbReference type="Proteomes" id="UP001631993"/>
    </source>
</evidence>
<organism evidence="2 3">
    <name type="scientific">Streptomyces galilaeus</name>
    <dbReference type="NCBI Taxonomy" id="33899"/>
    <lineage>
        <taxon>Bacteria</taxon>
        <taxon>Bacillati</taxon>
        <taxon>Actinomycetota</taxon>
        <taxon>Actinomycetes</taxon>
        <taxon>Kitasatosporales</taxon>
        <taxon>Streptomycetaceae</taxon>
        <taxon>Streptomyces</taxon>
    </lineage>
</organism>
<name>A0ABW9IQG0_STRGJ</name>
<keyword evidence="3" id="KW-1185">Reference proteome</keyword>
<evidence type="ECO:0000313" key="2">
    <source>
        <dbReference type="EMBL" id="MFM9650705.1"/>
    </source>
</evidence>
<reference evidence="2 3" key="1">
    <citation type="submission" date="2024-12" db="EMBL/GenBank/DDBJ databases">
        <title>Forecasting of Potato common scab and diversities of Pathogenic streptomyces spp. in china.</title>
        <authorList>
            <person name="Handique U."/>
            <person name="Wu J."/>
        </authorList>
    </citation>
    <scope>NUCLEOTIDE SEQUENCE [LARGE SCALE GENOMIC DNA]</scope>
    <source>
        <strain evidence="2 3">ZRIMU1585</strain>
    </source>
</reference>
<comment type="caution">
    <text evidence="2">The sequence shown here is derived from an EMBL/GenBank/DDBJ whole genome shotgun (WGS) entry which is preliminary data.</text>
</comment>
<evidence type="ECO:0000256" key="1">
    <source>
        <dbReference type="SAM" id="MobiDB-lite"/>
    </source>
</evidence>